<proteinExistence type="inferred from homology"/>
<reference evidence="7 8" key="1">
    <citation type="submission" date="2019-02" db="EMBL/GenBank/DDBJ databases">
        <title>Deep-cultivation of Planctomycetes and their phenomic and genomic characterization uncovers novel biology.</title>
        <authorList>
            <person name="Wiegand S."/>
            <person name="Jogler M."/>
            <person name="Boedeker C."/>
            <person name="Pinto D."/>
            <person name="Vollmers J."/>
            <person name="Rivas-Marin E."/>
            <person name="Kohn T."/>
            <person name="Peeters S.H."/>
            <person name="Heuer A."/>
            <person name="Rast P."/>
            <person name="Oberbeckmann S."/>
            <person name="Bunk B."/>
            <person name="Jeske O."/>
            <person name="Meyerdierks A."/>
            <person name="Storesund J.E."/>
            <person name="Kallscheuer N."/>
            <person name="Luecker S."/>
            <person name="Lage O.M."/>
            <person name="Pohl T."/>
            <person name="Merkel B.J."/>
            <person name="Hornburger P."/>
            <person name="Mueller R.-W."/>
            <person name="Bruemmer F."/>
            <person name="Labrenz M."/>
            <person name="Spormann A.M."/>
            <person name="Op Den Camp H."/>
            <person name="Overmann J."/>
            <person name="Amann R."/>
            <person name="Jetten M.S.M."/>
            <person name="Mascher T."/>
            <person name="Medema M.H."/>
            <person name="Devos D.P."/>
            <person name="Kaster A.-K."/>
            <person name="Ovreas L."/>
            <person name="Rohde M."/>
            <person name="Galperin M.Y."/>
            <person name="Jogler C."/>
        </authorList>
    </citation>
    <scope>NUCLEOTIDE SEQUENCE [LARGE SCALE GENOMIC DNA]</scope>
    <source>
        <strain evidence="7 8">Poly59</strain>
    </source>
</reference>
<dbReference type="InterPro" id="IPR017850">
    <property type="entry name" value="Alkaline_phosphatase_core_sf"/>
</dbReference>
<dbReference type="PANTHER" id="PTHR42693:SF53">
    <property type="entry name" value="ENDO-4-O-SULFATASE"/>
    <property type="match status" value="1"/>
</dbReference>
<keyword evidence="5" id="KW-0732">Signal</keyword>
<dbReference type="EC" id="3.1.6.1" evidence="7"/>
<feature type="domain" description="Sulfatase N-terminal" evidence="6">
    <location>
        <begin position="46"/>
        <end position="354"/>
    </location>
</feature>
<sequence length="612" mass="67498" precursor="true">MFICIPNTSKITRTLAAQVIAVAIAIGFASNDSANDILAVASEHHPNVVVILTDDQGWGDLSLNGNPNLSTPNIDSLARDGAEVKNYYVCAVCSPTRAELLTGRYHTRSGVYSTSSGGERINADEQTIGDVFKTAGYATAAFGKWHSGMQYPYHPNARGFDEYYGFCSGHWGDYFSPMLEHNGEIVTGEGFLVDDLTSHAIEFIDGHVNDPFFVYLPFNTPHAPMQVPDPFWEKFKDKPLVPDPDPKNAKAQDDNHTRAALAMCENIDFNVGRLLKHLDETGLANNTLVVFFCDNGPNGYRFNGGLRGRKGSTNEGGLRSPMLVRYPTAIKKGTKVTSIMGAIDLLPTLAELTKIKLQSPKPLDGRSMAAGLLGQPANDDEIDDRMIFSTWNGRHSLRSNQYRMHGDGSLYDIQDDRGEHVDLRNREPEIAKQMGDVLASYVAELNPKNSKSKERRPITLGHPDAQFNQMPARDAIGHGGVVHSNKFPNCTFMKNWVGTDSSITWDVDILGEGDHEVTMYYACKNDDVGSVIELSLGDEKLQATISEANEVPLRGMENDRDLRPESYVKDWKPMTLGTFHLKPGRGTLTLKAIEAAGGEVAEMRLLMFRKLP</sequence>
<name>A0A5C6EGA4_9BACT</name>
<feature type="chain" id="PRO_5023070208" evidence="5">
    <location>
        <begin position="35"/>
        <end position="612"/>
    </location>
</feature>
<dbReference type="OrthoDB" id="9783154at2"/>
<evidence type="ECO:0000256" key="2">
    <source>
        <dbReference type="ARBA" id="ARBA00022723"/>
    </source>
</evidence>
<comment type="caution">
    <text evidence="7">The sequence shown here is derived from an EMBL/GenBank/DDBJ whole genome shotgun (WGS) entry which is preliminary data.</text>
</comment>
<dbReference type="Gene3D" id="3.40.720.10">
    <property type="entry name" value="Alkaline Phosphatase, subunit A"/>
    <property type="match status" value="1"/>
</dbReference>
<dbReference type="InterPro" id="IPR050738">
    <property type="entry name" value="Sulfatase"/>
</dbReference>
<feature type="signal peptide" evidence="5">
    <location>
        <begin position="1"/>
        <end position="34"/>
    </location>
</feature>
<dbReference type="Gene3D" id="2.60.120.260">
    <property type="entry name" value="Galactose-binding domain-like"/>
    <property type="match status" value="1"/>
</dbReference>
<evidence type="ECO:0000259" key="6">
    <source>
        <dbReference type="Pfam" id="PF00884"/>
    </source>
</evidence>
<evidence type="ECO:0000256" key="3">
    <source>
        <dbReference type="ARBA" id="ARBA00022801"/>
    </source>
</evidence>
<evidence type="ECO:0000256" key="4">
    <source>
        <dbReference type="ARBA" id="ARBA00022837"/>
    </source>
</evidence>
<evidence type="ECO:0000313" key="7">
    <source>
        <dbReference type="EMBL" id="TWU48012.1"/>
    </source>
</evidence>
<keyword evidence="8" id="KW-1185">Reference proteome</keyword>
<organism evidence="7 8">
    <name type="scientific">Rubripirellula reticaptiva</name>
    <dbReference type="NCBI Taxonomy" id="2528013"/>
    <lineage>
        <taxon>Bacteria</taxon>
        <taxon>Pseudomonadati</taxon>
        <taxon>Planctomycetota</taxon>
        <taxon>Planctomycetia</taxon>
        <taxon>Pirellulales</taxon>
        <taxon>Pirellulaceae</taxon>
        <taxon>Rubripirellula</taxon>
    </lineage>
</organism>
<keyword evidence="2" id="KW-0479">Metal-binding</keyword>
<dbReference type="GO" id="GO:0004065">
    <property type="term" value="F:arylsulfatase activity"/>
    <property type="evidence" value="ECO:0007669"/>
    <property type="project" value="UniProtKB-EC"/>
</dbReference>
<dbReference type="InterPro" id="IPR024607">
    <property type="entry name" value="Sulfatase_CS"/>
</dbReference>
<protein>
    <submittedName>
        <fullName evidence="7">Arylsulfatase</fullName>
        <ecNumber evidence="7">3.1.6.1</ecNumber>
    </submittedName>
</protein>
<dbReference type="EMBL" id="SJPX01000005">
    <property type="protein sequence ID" value="TWU48012.1"/>
    <property type="molecule type" value="Genomic_DNA"/>
</dbReference>
<dbReference type="GO" id="GO:0046872">
    <property type="term" value="F:metal ion binding"/>
    <property type="evidence" value="ECO:0007669"/>
    <property type="project" value="UniProtKB-KW"/>
</dbReference>
<dbReference type="CDD" id="cd16146">
    <property type="entry name" value="ARS_like"/>
    <property type="match status" value="1"/>
</dbReference>
<keyword evidence="3 7" id="KW-0378">Hydrolase</keyword>
<accession>A0A5C6EGA4</accession>
<evidence type="ECO:0000313" key="8">
    <source>
        <dbReference type="Proteomes" id="UP000317977"/>
    </source>
</evidence>
<comment type="similarity">
    <text evidence="1">Belongs to the sulfatase family.</text>
</comment>
<dbReference type="PROSITE" id="PS00523">
    <property type="entry name" value="SULFATASE_1"/>
    <property type="match status" value="1"/>
</dbReference>
<evidence type="ECO:0000256" key="5">
    <source>
        <dbReference type="SAM" id="SignalP"/>
    </source>
</evidence>
<dbReference type="InterPro" id="IPR000917">
    <property type="entry name" value="Sulfatase_N"/>
</dbReference>
<dbReference type="Proteomes" id="UP000317977">
    <property type="component" value="Unassembled WGS sequence"/>
</dbReference>
<gene>
    <name evidence="7" type="primary">atsA_79</name>
    <name evidence="7" type="ORF">Poly59_48560</name>
</gene>
<evidence type="ECO:0000256" key="1">
    <source>
        <dbReference type="ARBA" id="ARBA00008779"/>
    </source>
</evidence>
<dbReference type="PANTHER" id="PTHR42693">
    <property type="entry name" value="ARYLSULFATASE FAMILY MEMBER"/>
    <property type="match status" value="1"/>
</dbReference>
<dbReference type="AlphaFoldDB" id="A0A5C6EGA4"/>
<keyword evidence="4" id="KW-0106">Calcium</keyword>
<dbReference type="RefSeq" id="WP_146536440.1">
    <property type="nucleotide sequence ID" value="NZ_SJPX01000005.1"/>
</dbReference>
<dbReference type="Pfam" id="PF00884">
    <property type="entry name" value="Sulfatase"/>
    <property type="match status" value="1"/>
</dbReference>
<dbReference type="SUPFAM" id="SSF53649">
    <property type="entry name" value="Alkaline phosphatase-like"/>
    <property type="match status" value="1"/>
</dbReference>